<dbReference type="PANTHER" id="PTHR31313:SF79">
    <property type="entry name" value="C6 FINGER DOMAIN-CONTAINING PROTEIN"/>
    <property type="match status" value="1"/>
</dbReference>
<protein>
    <recommendedName>
        <fullName evidence="8">Zn(2)-C6 fungal-type domain-containing protein</fullName>
    </recommendedName>
</protein>
<dbReference type="GeneID" id="34600280"/>
<dbReference type="Pfam" id="PF00172">
    <property type="entry name" value="Zn_clus"/>
    <property type="match status" value="1"/>
</dbReference>
<feature type="domain" description="Zn(2)-C6 fungal-type" evidence="8">
    <location>
        <begin position="34"/>
        <end position="65"/>
    </location>
</feature>
<dbReference type="CDD" id="cd12148">
    <property type="entry name" value="fungal_TF_MHR"/>
    <property type="match status" value="1"/>
</dbReference>
<evidence type="ECO:0000259" key="8">
    <source>
        <dbReference type="PROSITE" id="PS50048"/>
    </source>
</evidence>
<dbReference type="OrthoDB" id="2283631at2759"/>
<reference evidence="9 10" key="1">
    <citation type="submission" date="2016-03" db="EMBL/GenBank/DDBJ databases">
        <title>Draft genome sequence of the Fonsecaea monophora CBS 269.37.</title>
        <authorList>
            <person name="Bombassaro A."/>
            <person name="Vinicius W.A."/>
            <person name="De Hoog S."/>
            <person name="Sun J."/>
            <person name="Souza E.M."/>
            <person name="Raittz R.T."/>
            <person name="Costa F."/>
            <person name="Leao A.C."/>
            <person name="Tadra-Sfeir M.Z."/>
            <person name="Baura V."/>
            <person name="Balsanelli E."/>
            <person name="Pedrosa F.O."/>
            <person name="Moreno L.F."/>
            <person name="Steffens M.B."/>
            <person name="Xi L."/>
            <person name="Bocca A.L."/>
            <person name="Felipe M.S."/>
            <person name="Teixeira M."/>
            <person name="Telles Filho F.Q."/>
            <person name="Azevedo C.M."/>
            <person name="Gomes R."/>
            <person name="Vicente V.A."/>
        </authorList>
    </citation>
    <scope>NUCLEOTIDE SEQUENCE [LARGE SCALE GENOMIC DNA]</scope>
    <source>
        <strain evidence="9 10">CBS 269.37</strain>
    </source>
</reference>
<organism evidence="9 10">
    <name type="scientific">Fonsecaea monophora</name>
    <dbReference type="NCBI Taxonomy" id="254056"/>
    <lineage>
        <taxon>Eukaryota</taxon>
        <taxon>Fungi</taxon>
        <taxon>Dikarya</taxon>
        <taxon>Ascomycota</taxon>
        <taxon>Pezizomycotina</taxon>
        <taxon>Eurotiomycetes</taxon>
        <taxon>Chaetothyriomycetidae</taxon>
        <taxon>Chaetothyriales</taxon>
        <taxon>Herpotrichiellaceae</taxon>
        <taxon>Fonsecaea</taxon>
    </lineage>
</organism>
<keyword evidence="4" id="KW-0805">Transcription regulation</keyword>
<keyword evidence="6" id="KW-0804">Transcription</keyword>
<dbReference type="Proteomes" id="UP000077002">
    <property type="component" value="Unassembled WGS sequence"/>
</dbReference>
<dbReference type="CDD" id="cd00067">
    <property type="entry name" value="GAL4"/>
    <property type="match status" value="1"/>
</dbReference>
<dbReference type="PROSITE" id="PS50048">
    <property type="entry name" value="ZN2_CY6_FUNGAL_2"/>
    <property type="match status" value="1"/>
</dbReference>
<evidence type="ECO:0000256" key="7">
    <source>
        <dbReference type="ARBA" id="ARBA00023242"/>
    </source>
</evidence>
<dbReference type="PANTHER" id="PTHR31313">
    <property type="entry name" value="TY1 ENHANCER ACTIVATOR"/>
    <property type="match status" value="1"/>
</dbReference>
<evidence type="ECO:0000256" key="3">
    <source>
        <dbReference type="ARBA" id="ARBA00022833"/>
    </source>
</evidence>
<keyword evidence="2" id="KW-0479">Metal-binding</keyword>
<name>A0A177F9W9_9EURO</name>
<comment type="subcellular location">
    <subcellularLocation>
        <location evidence="1">Nucleus</location>
    </subcellularLocation>
</comment>
<evidence type="ECO:0000256" key="1">
    <source>
        <dbReference type="ARBA" id="ARBA00004123"/>
    </source>
</evidence>
<dbReference type="GO" id="GO:0008270">
    <property type="term" value="F:zinc ion binding"/>
    <property type="evidence" value="ECO:0007669"/>
    <property type="project" value="InterPro"/>
</dbReference>
<keyword evidence="5" id="KW-0238">DNA-binding</keyword>
<dbReference type="GO" id="GO:0003677">
    <property type="term" value="F:DNA binding"/>
    <property type="evidence" value="ECO:0007669"/>
    <property type="project" value="UniProtKB-KW"/>
</dbReference>
<dbReference type="EMBL" id="LVKK01000031">
    <property type="protein sequence ID" value="OAG40616.1"/>
    <property type="molecule type" value="Genomic_DNA"/>
</dbReference>
<dbReference type="SMART" id="SM00066">
    <property type="entry name" value="GAL4"/>
    <property type="match status" value="1"/>
</dbReference>
<dbReference type="InterPro" id="IPR036864">
    <property type="entry name" value="Zn2-C6_fun-type_DNA-bd_sf"/>
</dbReference>
<dbReference type="InterPro" id="IPR051615">
    <property type="entry name" value="Transcr_Regulatory_Elem"/>
</dbReference>
<proteinExistence type="predicted"/>
<comment type="caution">
    <text evidence="9">The sequence shown here is derived from an EMBL/GenBank/DDBJ whole genome shotgun (WGS) entry which is preliminary data.</text>
</comment>
<dbReference type="SUPFAM" id="SSF57701">
    <property type="entry name" value="Zn2/Cys6 DNA-binding domain"/>
    <property type="match status" value="1"/>
</dbReference>
<keyword evidence="3" id="KW-0862">Zinc</keyword>
<dbReference type="RefSeq" id="XP_022512568.1">
    <property type="nucleotide sequence ID" value="XM_022655083.1"/>
</dbReference>
<dbReference type="PROSITE" id="PS00463">
    <property type="entry name" value="ZN2_CY6_FUNGAL_1"/>
    <property type="match status" value="1"/>
</dbReference>
<evidence type="ECO:0000256" key="5">
    <source>
        <dbReference type="ARBA" id="ARBA00023125"/>
    </source>
</evidence>
<dbReference type="GO" id="GO:0000981">
    <property type="term" value="F:DNA-binding transcription factor activity, RNA polymerase II-specific"/>
    <property type="evidence" value="ECO:0007669"/>
    <property type="project" value="InterPro"/>
</dbReference>
<evidence type="ECO:0000256" key="4">
    <source>
        <dbReference type="ARBA" id="ARBA00023015"/>
    </source>
</evidence>
<dbReference type="AlphaFoldDB" id="A0A177F9W9"/>
<accession>A0A177F9W9</accession>
<sequence>MQSYSLSSAPPPGPKNYVFVDEHNRHKRLKVMRACEGCRRRKIKCDSATTNTWPCAACVRLKLQCIPPAGGLDGDAGDIGPGSAGEETGGPPSYSAALVAPGQQQVQSYAPAAPAFQLNQGTPYSYDAYVTNHQKPLFQANEKTYDSFYPDSHQIPGTLHDTFQNASQTYAQTQYDETSFRQERAGSSPIDQFTAEDLMEHLGQLKIGESGVAPYIRSEKSSKELDLPIQEPEPEPRIAAAFSTDAGSQIRIPPALMPSHEDAMQAFETYFNNVHPYVPVLNRQQFYNQWHNDQSSISPLILEAVFANAGRLSDDPAQGAQWLALANSKYDTPFWLYAANKRENTNRSFWTVRG</sequence>
<dbReference type="InterPro" id="IPR001138">
    <property type="entry name" value="Zn2Cys6_DnaBD"/>
</dbReference>
<keyword evidence="7" id="KW-0539">Nucleus</keyword>
<evidence type="ECO:0000256" key="2">
    <source>
        <dbReference type="ARBA" id="ARBA00022723"/>
    </source>
</evidence>
<gene>
    <name evidence="9" type="ORF">AYO21_05112</name>
</gene>
<evidence type="ECO:0000313" key="10">
    <source>
        <dbReference type="Proteomes" id="UP000077002"/>
    </source>
</evidence>
<evidence type="ECO:0000256" key="6">
    <source>
        <dbReference type="ARBA" id="ARBA00023163"/>
    </source>
</evidence>
<evidence type="ECO:0000313" key="9">
    <source>
        <dbReference type="EMBL" id="OAG40616.1"/>
    </source>
</evidence>
<dbReference type="GO" id="GO:0005634">
    <property type="term" value="C:nucleus"/>
    <property type="evidence" value="ECO:0007669"/>
    <property type="project" value="UniProtKB-SubCell"/>
</dbReference>
<dbReference type="Gene3D" id="4.10.240.10">
    <property type="entry name" value="Zn(2)-C6 fungal-type DNA-binding domain"/>
    <property type="match status" value="1"/>
</dbReference>
<keyword evidence="10" id="KW-1185">Reference proteome</keyword>